<dbReference type="RefSeq" id="WP_054540142.1">
    <property type="nucleotide sequence ID" value="NZ_JACIEQ010000001.1"/>
</dbReference>
<protein>
    <recommendedName>
        <fullName evidence="4 8">3-deoxy-D-manno-octulosonic acid transferase</fullName>
        <shortName evidence="8">Kdo transferase</shortName>
        <ecNumber evidence="3 8">2.4.99.12</ecNumber>
    </recommendedName>
    <alternativeName>
        <fullName evidence="6 8">Lipid IV(A) 3-deoxy-D-manno-octulosonic acid transferase</fullName>
    </alternativeName>
</protein>
<dbReference type="InterPro" id="IPR039901">
    <property type="entry name" value="Kdotransferase"/>
</dbReference>
<evidence type="ECO:0000256" key="2">
    <source>
        <dbReference type="ARBA" id="ARBA00004713"/>
    </source>
</evidence>
<keyword evidence="8" id="KW-0472">Membrane</keyword>
<comment type="similarity">
    <text evidence="8">Belongs to the glycosyltransferase group 1 family.</text>
</comment>
<comment type="function">
    <text evidence="1 8">Involved in lipopolysaccharide (LPS) biosynthesis. Catalyzes the transfer of 3-deoxy-D-manno-octulosonate (Kdo) residue(s) from CMP-Kdo to lipid IV(A), the tetraacyldisaccharide-1,4'-bisphosphate precursor of lipid A.</text>
</comment>
<evidence type="ECO:0000313" key="11">
    <source>
        <dbReference type="Proteomes" id="UP000585681"/>
    </source>
</evidence>
<dbReference type="PANTHER" id="PTHR42755:SF1">
    <property type="entry name" value="3-DEOXY-D-MANNO-OCTULOSONIC ACID TRANSFERASE, MITOCHONDRIAL-RELATED"/>
    <property type="match status" value="1"/>
</dbReference>
<dbReference type="UniPathway" id="UPA00958"/>
<dbReference type="Pfam" id="PF04413">
    <property type="entry name" value="Glycos_transf_N"/>
    <property type="match status" value="1"/>
</dbReference>
<sequence length="397" mass="41987">MRWSSFLPRLRGAAAPAPADGPDPSERLRPSGDLVWIHAAGAGSARAVSVLVQALSEEDDTISVVVTGIAPDCPDLAGADILVADLGGDRAAQVRAFLDTWRPDLGLLAASAMAGTLVAEAAERQLPLFVLCDTLPRRIPRRTLRRFRTILVTDREHEARLRKAGVPADRILLTGPLHQEPPVPGCNETERENLARLLTGRPTWLAAGITAAEDAIIVAAHATAARSTHRLLLILVPDNPARGPFLAARLRDTGWCVALRSADEEPEEETQIYVADTEGEAGLWYRLSPVAFLGGTLARADPAALVDPAAAAALGSAILHGPQTGPFSEYYERLDTSGATRTVNDDAALAGAVERLIAPEAAAALAIKAWEVSTAGADTTRRIVERIIAALDDRAAG</sequence>
<dbReference type="Proteomes" id="UP000585681">
    <property type="component" value="Unassembled WGS sequence"/>
</dbReference>
<evidence type="ECO:0000256" key="8">
    <source>
        <dbReference type="RuleBase" id="RU365103"/>
    </source>
</evidence>
<proteinExistence type="inferred from homology"/>
<dbReference type="InterPro" id="IPR007507">
    <property type="entry name" value="Glycos_transf_N"/>
</dbReference>
<feature type="domain" description="3-deoxy-D-manno-octulosonic-acid transferase N-terminal" evidence="9">
    <location>
        <begin position="30"/>
        <end position="177"/>
    </location>
</feature>
<dbReference type="GO" id="GO:0009244">
    <property type="term" value="P:lipopolysaccharide core region biosynthetic process"/>
    <property type="evidence" value="ECO:0007669"/>
    <property type="project" value="UniProtKB-UniRule"/>
</dbReference>
<dbReference type="SUPFAM" id="SSF53756">
    <property type="entry name" value="UDP-Glycosyltransferase/glycogen phosphorylase"/>
    <property type="match status" value="1"/>
</dbReference>
<reference evidence="10" key="1">
    <citation type="submission" date="2020-08" db="EMBL/GenBank/DDBJ databases">
        <title>Genomic Encyclopedia of Type Strains, Phase IV (KMG-IV): sequencing the most valuable type-strain genomes for metagenomic binning, comparative biology and taxonomic classification.</title>
        <authorList>
            <person name="Goeker M."/>
        </authorList>
    </citation>
    <scope>NUCLEOTIDE SEQUENCE [LARGE SCALE GENOMIC DNA]</scope>
    <source>
        <strain evidence="10">DSM 105040</strain>
    </source>
</reference>
<dbReference type="AlphaFoldDB" id="A0A840CCJ2"/>
<dbReference type="EC" id="2.4.99.12" evidence="3 8"/>
<dbReference type="Gene3D" id="3.40.50.2000">
    <property type="entry name" value="Glycogen Phosphorylase B"/>
    <property type="match status" value="1"/>
</dbReference>
<dbReference type="GO" id="GO:0009245">
    <property type="term" value="P:lipid A biosynthetic process"/>
    <property type="evidence" value="ECO:0007669"/>
    <property type="project" value="TreeGrafter"/>
</dbReference>
<dbReference type="GO" id="GO:0043842">
    <property type="term" value="F:Kdo transferase activity"/>
    <property type="evidence" value="ECO:0007669"/>
    <property type="project" value="UniProtKB-EC"/>
</dbReference>
<accession>A0A840CCJ2</accession>
<comment type="catalytic activity">
    <reaction evidence="7 8">
        <text>lipid IVA (E. coli) + CMP-3-deoxy-beta-D-manno-octulosonate = alpha-Kdo-(2-&gt;6)-lipid IVA (E. coli) + CMP + H(+)</text>
        <dbReference type="Rhea" id="RHEA:28066"/>
        <dbReference type="ChEBI" id="CHEBI:15378"/>
        <dbReference type="ChEBI" id="CHEBI:58603"/>
        <dbReference type="ChEBI" id="CHEBI:60364"/>
        <dbReference type="ChEBI" id="CHEBI:60377"/>
        <dbReference type="ChEBI" id="CHEBI:85987"/>
        <dbReference type="EC" id="2.4.99.12"/>
    </reaction>
</comment>
<evidence type="ECO:0000259" key="9">
    <source>
        <dbReference type="Pfam" id="PF04413"/>
    </source>
</evidence>
<keyword evidence="8" id="KW-1003">Cell membrane</keyword>
<evidence type="ECO:0000256" key="3">
    <source>
        <dbReference type="ARBA" id="ARBA00012621"/>
    </source>
</evidence>
<dbReference type="GO" id="GO:0005886">
    <property type="term" value="C:plasma membrane"/>
    <property type="evidence" value="ECO:0007669"/>
    <property type="project" value="UniProtKB-SubCell"/>
</dbReference>
<dbReference type="Gene3D" id="3.40.50.11720">
    <property type="entry name" value="3-Deoxy-D-manno-octulosonic-acid transferase, N-terminal domain"/>
    <property type="match status" value="1"/>
</dbReference>
<dbReference type="EMBL" id="JACIEQ010000001">
    <property type="protein sequence ID" value="MBB4021792.1"/>
    <property type="molecule type" value="Genomic_DNA"/>
</dbReference>
<keyword evidence="5 8" id="KW-0808">Transferase</keyword>
<evidence type="ECO:0000313" key="10">
    <source>
        <dbReference type="EMBL" id="MBB4021792.1"/>
    </source>
</evidence>
<organism evidence="10 11">
    <name type="scientific">Actibacterium naphthalenivorans</name>
    <dbReference type="NCBI Taxonomy" id="1614693"/>
    <lineage>
        <taxon>Bacteria</taxon>
        <taxon>Pseudomonadati</taxon>
        <taxon>Pseudomonadota</taxon>
        <taxon>Alphaproteobacteria</taxon>
        <taxon>Rhodobacterales</taxon>
        <taxon>Roseobacteraceae</taxon>
        <taxon>Actibacterium</taxon>
    </lineage>
</organism>
<evidence type="ECO:0000256" key="7">
    <source>
        <dbReference type="ARBA" id="ARBA00049183"/>
    </source>
</evidence>
<evidence type="ECO:0000256" key="4">
    <source>
        <dbReference type="ARBA" id="ARBA00019077"/>
    </source>
</evidence>
<name>A0A840CCJ2_9RHOB</name>
<gene>
    <name evidence="10" type="ORF">GGR17_001583</name>
</gene>
<keyword evidence="8" id="KW-0448">Lipopolysaccharide biosynthesis</keyword>
<evidence type="ECO:0000256" key="1">
    <source>
        <dbReference type="ARBA" id="ARBA00003394"/>
    </source>
</evidence>
<keyword evidence="11" id="KW-1185">Reference proteome</keyword>
<comment type="pathway">
    <text evidence="2 8">Bacterial outer membrane biogenesis; LPS core biosynthesis.</text>
</comment>
<keyword evidence="10" id="KW-0328">Glycosyltransferase</keyword>
<comment type="caution">
    <text evidence="10">The sequence shown here is derived from an EMBL/GenBank/DDBJ whole genome shotgun (WGS) entry which is preliminary data.</text>
</comment>
<dbReference type="PANTHER" id="PTHR42755">
    <property type="entry name" value="3-DEOXY-MANNO-OCTULOSONATE CYTIDYLYLTRANSFERASE"/>
    <property type="match status" value="1"/>
</dbReference>
<dbReference type="InterPro" id="IPR038107">
    <property type="entry name" value="Glycos_transf_N_sf"/>
</dbReference>
<evidence type="ECO:0000256" key="5">
    <source>
        <dbReference type="ARBA" id="ARBA00022679"/>
    </source>
</evidence>
<comment type="subcellular location">
    <subcellularLocation>
        <location evidence="8">Cell membrane</location>
    </subcellularLocation>
</comment>
<evidence type="ECO:0000256" key="6">
    <source>
        <dbReference type="ARBA" id="ARBA00031445"/>
    </source>
</evidence>